<dbReference type="AlphaFoldDB" id="A0A3M6R5M7"/>
<dbReference type="InterPro" id="IPR001611">
    <property type="entry name" value="Leu-rich_rpt"/>
</dbReference>
<feature type="domain" description="Leucine-rich repeat-containing N-terminal plant-type" evidence="1">
    <location>
        <begin position="62"/>
        <end position="109"/>
    </location>
</feature>
<dbReference type="EMBL" id="RDQK01000008">
    <property type="protein sequence ID" value="RMX10597.1"/>
    <property type="molecule type" value="Genomic_DNA"/>
</dbReference>
<dbReference type="InterPro" id="IPR032675">
    <property type="entry name" value="LRR_dom_sf"/>
</dbReference>
<evidence type="ECO:0000259" key="2">
    <source>
        <dbReference type="Pfam" id="PF18203"/>
    </source>
</evidence>
<dbReference type="Gene3D" id="3.80.10.10">
    <property type="entry name" value="Ribonuclease Inhibitor"/>
    <property type="match status" value="2"/>
</dbReference>
<dbReference type="InterPro" id="IPR044060">
    <property type="entry name" value="Bacterial_rp_domain"/>
</dbReference>
<accession>A0A3M6R5M7</accession>
<evidence type="ECO:0000259" key="1">
    <source>
        <dbReference type="Pfam" id="PF08263"/>
    </source>
</evidence>
<evidence type="ECO:0000313" key="4">
    <source>
        <dbReference type="EMBL" id="RMX10597.1"/>
    </source>
</evidence>
<dbReference type="NCBIfam" id="TIGR04174">
    <property type="entry name" value="IPTL_CTERM"/>
    <property type="match status" value="1"/>
</dbReference>
<dbReference type="InterPro" id="IPR013210">
    <property type="entry name" value="LRR_N_plant-typ"/>
</dbReference>
<dbReference type="Proteomes" id="UP000281171">
    <property type="component" value="Unassembled WGS sequence"/>
</dbReference>
<comment type="caution">
    <text evidence="4">The sequence shown here is derived from an EMBL/GenBank/DDBJ whole genome shotgun (WGS) entry which is preliminary data.</text>
</comment>
<dbReference type="PANTHER" id="PTHR48007">
    <property type="entry name" value="LEUCINE-RICH REPEAT RECEPTOR-LIKE PROTEIN KINASE PXC1"/>
    <property type="match status" value="1"/>
</dbReference>
<name>A0A3M6R5M7_9BURK</name>
<dbReference type="InterPro" id="IPR026442">
    <property type="entry name" value="IPTL_CTERM"/>
</dbReference>
<dbReference type="Pfam" id="PF18203">
    <property type="entry name" value="IPTL-CTERM"/>
    <property type="match status" value="1"/>
</dbReference>
<dbReference type="PANTHER" id="PTHR48007:SF4">
    <property type="entry name" value="LEUCINE-RICH REPEAT RECEPTOR-LIKE PROTEIN KINASE PXC1"/>
    <property type="match status" value="1"/>
</dbReference>
<dbReference type="Pfam" id="PF18998">
    <property type="entry name" value="Flg_new_2"/>
    <property type="match status" value="2"/>
</dbReference>
<gene>
    <name evidence="4" type="ORF">EBQ24_04110</name>
</gene>
<feature type="domain" description="Bacterial repeat" evidence="3">
    <location>
        <begin position="373"/>
        <end position="443"/>
    </location>
</feature>
<reference evidence="4 5" key="1">
    <citation type="submission" date="2018-10" db="EMBL/GenBank/DDBJ databases">
        <title>Comamonadaceae CDC group NO-1 genome sequencing and assembly.</title>
        <authorList>
            <person name="Bernier A.-M."/>
            <person name="Bernard K."/>
        </authorList>
    </citation>
    <scope>NUCLEOTIDE SEQUENCE [LARGE SCALE GENOMIC DNA]</scope>
    <source>
        <strain evidence="4 5">NML180581</strain>
    </source>
</reference>
<feature type="domain" description="Bacterial repeat" evidence="3">
    <location>
        <begin position="290"/>
        <end position="328"/>
    </location>
</feature>
<dbReference type="InterPro" id="IPR046959">
    <property type="entry name" value="PRK1-6/SRF4-like"/>
</dbReference>
<evidence type="ECO:0000313" key="5">
    <source>
        <dbReference type="Proteomes" id="UP000281171"/>
    </source>
</evidence>
<dbReference type="SUPFAM" id="SSF52058">
    <property type="entry name" value="L domain-like"/>
    <property type="match status" value="1"/>
</dbReference>
<protein>
    <submittedName>
        <fullName evidence="4">IPTL-CTERM sorting domain-containing protein</fullName>
    </submittedName>
</protein>
<sequence>MALFLHSALWRIRPCCTRRHSCLHSSPPPPRFERLRRWRRASLRGLALALGAASAAQAAIPQTERDALIALYNSTNGAHWKYRNNWRNSGDTDFNAPGTECSWYGVTCDGAQAHVIKVDLENNRLSGEIPDLSGLPQLGDFEAGANQLSGPIPKLSGLQQLQTFDVSQNQLSGEIPKLSGLPKLENFNVYTNQLSGPIPDLSGLPQLQHFNVHTNQLSGPIPDLSGLSQLQVFRAYNNLLTGKPPAAPTSLLANKSRLCPNLLEAPSPTDTAWDTATGGNWHSGCSATAHTVTAQAGPNGSVSPATQQRVHGTAAVLRFTPAAGYALDQATAVPSCGPGAIIRYDPYLEIKSVEADCDIQVSFKLLPGHHAITATANPSAGGTVSCTPGTVPDGGSSSCTATANSGYVFDAFNGGDCTSVSGNTCQLTNVTAPKTVTANFRLISAPPSSGVTPVPTLGHWALMLLGLLTAALGLQRLRRS</sequence>
<proteinExistence type="predicted"/>
<feature type="domain" description="IPTL-CTERM protein sorting" evidence="2">
    <location>
        <begin position="452"/>
        <end position="479"/>
    </location>
</feature>
<dbReference type="Pfam" id="PF00560">
    <property type="entry name" value="LRR_1"/>
    <property type="match status" value="1"/>
</dbReference>
<organism evidence="4 5">
    <name type="scientific">Allofranklinella schreckenbergeri</name>
    <dbReference type="NCBI Taxonomy" id="1076744"/>
    <lineage>
        <taxon>Bacteria</taxon>
        <taxon>Pseudomonadati</taxon>
        <taxon>Pseudomonadota</taxon>
        <taxon>Betaproteobacteria</taxon>
        <taxon>Burkholderiales</taxon>
        <taxon>Comamonadaceae</taxon>
        <taxon>Allofranklinella</taxon>
    </lineage>
</organism>
<dbReference type="Pfam" id="PF08263">
    <property type="entry name" value="LRRNT_2"/>
    <property type="match status" value="1"/>
</dbReference>
<evidence type="ECO:0000259" key="3">
    <source>
        <dbReference type="Pfam" id="PF18998"/>
    </source>
</evidence>